<sequence length="48" mass="5625">MSRHYITIRTGGPIQDHQDVFRHRGTFARLISVIQDEIDDITDEFVPQ</sequence>
<evidence type="ECO:0000313" key="2">
    <source>
        <dbReference type="Proteomes" id="UP000002304"/>
    </source>
</evidence>
<proteinExistence type="predicted"/>
<dbReference type="AlphaFoldDB" id="J0ZIN8"/>
<protein>
    <submittedName>
        <fullName evidence="1">Uncharacterized protein</fullName>
    </submittedName>
</protein>
<gene>
    <name evidence="1" type="ORF">ME1_00810</name>
</gene>
<dbReference type="Proteomes" id="UP000002304">
    <property type="component" value="Unassembled WGS sequence"/>
</dbReference>
<dbReference type="HOGENOM" id="CLU_206797_0_0_5"/>
<reference evidence="1 2" key="1">
    <citation type="submission" date="2012-03" db="EMBL/GenBank/DDBJ databases">
        <title>The Genome Sequence of Bartonella vinsonii subsp. arupensis OK-94-513.</title>
        <authorList>
            <consortium name="The Broad Institute Genome Sequencing Platform"/>
            <consortium name="The Broad Institute Genome Sequencing Center for Infectious Disease"/>
            <person name="Feldgarden M."/>
            <person name="Kirby J."/>
            <person name="Kosoy M."/>
            <person name="Birtles R."/>
            <person name="Probert W.S."/>
            <person name="Chiaraviglio L."/>
            <person name="Young S.K."/>
            <person name="Zeng Q."/>
            <person name="Gargeya S."/>
            <person name="Fitzgerald M."/>
            <person name="Haas B."/>
            <person name="Abouelleil A."/>
            <person name="Alvarado L."/>
            <person name="Arachchi H.M."/>
            <person name="Berlin A."/>
            <person name="Chapman S.B."/>
            <person name="Gearin G."/>
            <person name="Goldberg J."/>
            <person name="Griggs A."/>
            <person name="Gujja S."/>
            <person name="Hansen M."/>
            <person name="Heiman D."/>
            <person name="Howarth C."/>
            <person name="Larimer J."/>
            <person name="Lui A."/>
            <person name="MacDonald P.J.P."/>
            <person name="McCowen C."/>
            <person name="Montmayeur A."/>
            <person name="Murphy C."/>
            <person name="Neiman D."/>
            <person name="Pearson M."/>
            <person name="Priest M."/>
            <person name="Roberts A."/>
            <person name="Saif S."/>
            <person name="Shea T."/>
            <person name="Sisk P."/>
            <person name="Stolte C."/>
            <person name="Sykes S."/>
            <person name="Wortman J."/>
            <person name="Nusbaum C."/>
            <person name="Birren B."/>
        </authorList>
    </citation>
    <scope>NUCLEOTIDE SEQUENCE [LARGE SCALE GENOMIC DNA]</scope>
    <source>
        <strain evidence="1 2">OK-94-513</strain>
    </source>
</reference>
<evidence type="ECO:0000313" key="1">
    <source>
        <dbReference type="EMBL" id="EJF88083.1"/>
    </source>
</evidence>
<dbReference type="EMBL" id="AILZ01000021">
    <property type="protein sequence ID" value="EJF88083.1"/>
    <property type="molecule type" value="Genomic_DNA"/>
</dbReference>
<accession>J0ZIN8</accession>
<organism evidence="1 2">
    <name type="scientific">Bartonella vinsonii subsp. arupensis OK-94-513</name>
    <dbReference type="NCBI Taxonomy" id="1094562"/>
    <lineage>
        <taxon>Bacteria</taxon>
        <taxon>Pseudomonadati</taxon>
        <taxon>Pseudomonadota</taxon>
        <taxon>Alphaproteobacteria</taxon>
        <taxon>Hyphomicrobiales</taxon>
        <taxon>Bartonellaceae</taxon>
        <taxon>Bartonella</taxon>
    </lineage>
</organism>
<dbReference type="STRING" id="1094562.ME1_00810"/>
<comment type="caution">
    <text evidence="1">The sequence shown here is derived from an EMBL/GenBank/DDBJ whole genome shotgun (WGS) entry which is preliminary data.</text>
</comment>
<feature type="non-terminal residue" evidence="1">
    <location>
        <position position="48"/>
    </location>
</feature>
<name>J0ZIN8_BARVI</name>